<evidence type="ECO:0000313" key="2">
    <source>
        <dbReference type="EMBL" id="APG15073.1"/>
    </source>
</evidence>
<accession>A0A1L3FP32</accession>
<feature type="region of interest" description="Disordered" evidence="1">
    <location>
        <begin position="1"/>
        <end position="21"/>
    </location>
</feature>
<dbReference type="RefSeq" id="WP_071916582.1">
    <property type="nucleotide sequence ID" value="NZ_CP017637.1"/>
</dbReference>
<name>A0A1L3FP32_BRAJP</name>
<organism evidence="2 3">
    <name type="scientific">Bradyrhizobium japonicum</name>
    <dbReference type="NCBI Taxonomy" id="375"/>
    <lineage>
        <taxon>Bacteria</taxon>
        <taxon>Pseudomonadati</taxon>
        <taxon>Pseudomonadota</taxon>
        <taxon>Alphaproteobacteria</taxon>
        <taxon>Hyphomicrobiales</taxon>
        <taxon>Nitrobacteraceae</taxon>
        <taxon>Bradyrhizobium</taxon>
    </lineage>
</organism>
<evidence type="ECO:0000256" key="1">
    <source>
        <dbReference type="SAM" id="MobiDB-lite"/>
    </source>
</evidence>
<dbReference type="AlphaFoldDB" id="A0A1L3FP32"/>
<sequence>MTDLEQSLPGYERLELPPDPELANTQDWDARQWQADFESSLEALTLFLRIRDPFAVLARTASRFILTNPRVERPEMPKQVEVEITQILMLLNPQRPSTNPVSPNNLGRYWRFVRRHLRGFMNKQSNTGNETDIERYVSRRARLFTLYYRNIFSREDCEHALNGILKQIDISSETALGYRLSDLFRAAIRLMDLVQERFEIFTERMHDLLNTKRRSELVECIDFFCSSYPLANRVWGNCTNRWGDLEDLRMAAFQVSEFAHPWIYTLSREDLDAAFPAPIVDVLYSLAIRPGSLSEFNPEHIYLNNPIWRRPYVLLDDGSLFAPLPHLIVSFPFVILESLMEGHRALEVAYESARANYLEEAIADLVTTAMPSASVYRGVAWDDSETGQVWENDVVAVVGNFIFVFEAKSGRIKDAARRGGSLSLRKNFNELFVQPGVQSGRLQNYLDTRQKSARLRLKTTGQQINLNLDKPKVVFTFSICIEHFASLTSARHYLKELGLVTEQTPWAPVLSLGDLQMIVRFLDSEVSLIHYLTRRATLEQVLDFEGDEQDILSAYLTNGLWVDRDALDGKRIVFFASDSLVRRSKKSRADRTVVEVHGISLPPLWEAIVRELYRDDMQRHRFDIINVILNQMPPQLAELERRIRRFRRGVSSSEDDISYVTFRIGSKVFALAIHLLKKLPDRQEWHEMGRNMAADFMPDEGSVECALFLFVRRSRHSTFDGASFYRYIRQPRSDSTQYPQPRGHI</sequence>
<dbReference type="EMBL" id="CP017637">
    <property type="protein sequence ID" value="APG15073.1"/>
    <property type="molecule type" value="Genomic_DNA"/>
</dbReference>
<reference evidence="2 3" key="1">
    <citation type="submission" date="2016-11" db="EMBL/GenBank/DDBJ databases">
        <title>Complete Genome Sequence of Bradyrhizobium sp. strain J5, an isolated from soybean nodule in Hokkaido.</title>
        <authorList>
            <person name="Kanehara K."/>
        </authorList>
    </citation>
    <scope>NUCLEOTIDE SEQUENCE [LARGE SCALE GENOMIC DNA]</scope>
    <source>
        <strain evidence="2 3">J5</strain>
    </source>
</reference>
<dbReference type="OrthoDB" id="787523at2"/>
<protein>
    <recommendedName>
        <fullName evidence="4">NERD domain-containing protein</fullName>
    </recommendedName>
</protein>
<evidence type="ECO:0008006" key="4">
    <source>
        <dbReference type="Google" id="ProtNLM"/>
    </source>
</evidence>
<dbReference type="Proteomes" id="UP000181962">
    <property type="component" value="Chromosome"/>
</dbReference>
<proteinExistence type="predicted"/>
<gene>
    <name evidence="2" type="ORF">BKD09_42870</name>
</gene>
<evidence type="ECO:0000313" key="3">
    <source>
        <dbReference type="Proteomes" id="UP000181962"/>
    </source>
</evidence>